<dbReference type="GO" id="GO:0017168">
    <property type="term" value="F:5-oxoprolinase (ATP-hydrolyzing) activity"/>
    <property type="evidence" value="ECO:0007669"/>
    <property type="project" value="TreeGrafter"/>
</dbReference>
<name>A0A9N8W646_9GLOM</name>
<feature type="domain" description="Hydantoinase A/oxoprolinase" evidence="2">
    <location>
        <begin position="249"/>
        <end position="553"/>
    </location>
</feature>
<dbReference type="InterPro" id="IPR008040">
    <property type="entry name" value="Hydant_A_N"/>
</dbReference>
<dbReference type="EMBL" id="CAJVPY010000531">
    <property type="protein sequence ID" value="CAG8478331.1"/>
    <property type="molecule type" value="Genomic_DNA"/>
</dbReference>
<dbReference type="GO" id="GO:0005829">
    <property type="term" value="C:cytosol"/>
    <property type="evidence" value="ECO:0007669"/>
    <property type="project" value="TreeGrafter"/>
</dbReference>
<organism evidence="6 7">
    <name type="scientific">Dentiscutata erythropus</name>
    <dbReference type="NCBI Taxonomy" id="1348616"/>
    <lineage>
        <taxon>Eukaryota</taxon>
        <taxon>Fungi</taxon>
        <taxon>Fungi incertae sedis</taxon>
        <taxon>Mucoromycota</taxon>
        <taxon>Glomeromycotina</taxon>
        <taxon>Glomeromycetes</taxon>
        <taxon>Diversisporales</taxon>
        <taxon>Gigasporaceae</taxon>
        <taxon>Dentiscutata</taxon>
    </lineage>
</organism>
<keyword evidence="7" id="KW-1185">Reference proteome</keyword>
<reference evidence="6" key="1">
    <citation type="submission" date="2021-06" db="EMBL/GenBank/DDBJ databases">
        <authorList>
            <person name="Kallberg Y."/>
            <person name="Tangrot J."/>
            <person name="Rosling A."/>
        </authorList>
    </citation>
    <scope>NUCLEOTIDE SEQUENCE</scope>
    <source>
        <strain evidence="6">MA453B</strain>
    </source>
</reference>
<dbReference type="Pfam" id="PF05378">
    <property type="entry name" value="Hydant_A_N"/>
    <property type="match status" value="1"/>
</dbReference>
<protein>
    <submittedName>
        <fullName evidence="6">27551_t:CDS:1</fullName>
    </submittedName>
</protein>
<gene>
    <name evidence="6" type="ORF">DERYTH_LOCUS1796</name>
</gene>
<evidence type="ECO:0000313" key="7">
    <source>
        <dbReference type="Proteomes" id="UP000789405"/>
    </source>
</evidence>
<dbReference type="PANTHER" id="PTHR11365:SF2">
    <property type="entry name" value="5-OXOPROLINASE"/>
    <property type="match status" value="1"/>
</dbReference>
<dbReference type="PANTHER" id="PTHR11365">
    <property type="entry name" value="5-OXOPROLINASE RELATED"/>
    <property type="match status" value="1"/>
</dbReference>
<dbReference type="InterPro" id="IPR002821">
    <property type="entry name" value="Hydantoinase_A"/>
</dbReference>
<evidence type="ECO:0000259" key="5">
    <source>
        <dbReference type="Pfam" id="PF19278"/>
    </source>
</evidence>
<proteinExistence type="inferred from homology"/>
<feature type="domain" description="Acetophenone carboxylase-like C-terminal" evidence="5">
    <location>
        <begin position="575"/>
        <end position="734"/>
    </location>
</feature>
<evidence type="ECO:0000259" key="2">
    <source>
        <dbReference type="Pfam" id="PF01968"/>
    </source>
</evidence>
<evidence type="ECO:0000259" key="3">
    <source>
        <dbReference type="Pfam" id="PF02538"/>
    </source>
</evidence>
<dbReference type="OrthoDB" id="3643at2759"/>
<evidence type="ECO:0000259" key="4">
    <source>
        <dbReference type="Pfam" id="PF05378"/>
    </source>
</evidence>
<comment type="caution">
    <text evidence="6">The sequence shown here is derived from an EMBL/GenBank/DDBJ whole genome shotgun (WGS) entry which is preliminary data.</text>
</comment>
<feature type="domain" description="Hydantoinase B/oxoprolinase" evidence="3">
    <location>
        <begin position="756"/>
        <end position="1284"/>
    </location>
</feature>
<dbReference type="InterPro" id="IPR045079">
    <property type="entry name" value="Oxoprolinase-like"/>
</dbReference>
<dbReference type="Proteomes" id="UP000789405">
    <property type="component" value="Unassembled WGS sequence"/>
</dbReference>
<evidence type="ECO:0000256" key="1">
    <source>
        <dbReference type="ARBA" id="ARBA00010403"/>
    </source>
</evidence>
<comment type="similarity">
    <text evidence="1">Belongs to the oxoprolinase family.</text>
</comment>
<dbReference type="Pfam" id="PF19278">
    <property type="entry name" value="Hydant_A_C"/>
    <property type="match status" value="1"/>
</dbReference>
<dbReference type="InterPro" id="IPR003692">
    <property type="entry name" value="Hydantoinase_B"/>
</dbReference>
<evidence type="ECO:0000313" key="6">
    <source>
        <dbReference type="EMBL" id="CAG8478331.1"/>
    </source>
</evidence>
<feature type="domain" description="Hydantoinase/oxoprolinase N-terminal" evidence="4">
    <location>
        <begin position="10"/>
        <end position="229"/>
    </location>
</feature>
<dbReference type="Pfam" id="PF01968">
    <property type="entry name" value="Hydantoinase_A"/>
    <property type="match status" value="1"/>
</dbReference>
<dbReference type="InterPro" id="IPR049517">
    <property type="entry name" value="ACX-like_C"/>
</dbReference>
<dbReference type="GO" id="GO:0006749">
    <property type="term" value="P:glutathione metabolic process"/>
    <property type="evidence" value="ECO:0007669"/>
    <property type="project" value="TreeGrafter"/>
</dbReference>
<accession>A0A9N8W646</accession>
<sequence>MSTRRDPGIRISIDRGGTFTDCIGMVPVPISKEYPTGRREIVVKLLSVDPQNYPDAPREGIRRILEIATEKPHPRNKPVDTSLIESIRMGTTVATNALLERKGEKCALLITKGFKDLLLIGNQARPKIFDLSIRKHDVLYQRVVEIDERVMLVGDESNPPNELANGSADIIRGISGEYVKILQKPDTNKIKNDLQSLYDEGFRSIAICLMHSYTFSDHERLVGSIASTIGFTHISLSSAIIPMIKIVPRGTSSTADAYLTPCIRKYVDGFVSGFDENLEKNARLEFMQSDGGLVPVNKFSGFRAILSGPAGGVVGYALTSYSKSEPDPVIGFDMGGTSTDVSRFAGLFEHVFETTTAGITIQAPQLDINTVAAGGGSQLFFRNGMFVVGPEVEHGSNCSSAGAQPGPTCYRKRGPLTITDANLLLGRLNIDYFPKIFGPSEDQPLDVEATRLKFQSLAEEINAFVGNDKKMSLDEIAYGFIKVANEAMCRPIRALTEAKGYDTSKHILASFGGAGGQHACAIAQNLGIKKILIHRHSSILSAYGLALADVVHEVLEPCSKTYSDDSLPYLMERINALCDACTKELKSQGFDESRIQHHIYLNLRYQGTDFAIMTLKPEDSWDFAQTFALQYKQEFGFHFPDRKILVDDIRIRGIGKGFEITKHDIFDEIKSISPIPVLEDQCDSTALVYFENGRIETPLYLLEKLKIGNTIAGPAMIIDSTSTILVAPTCNALITTSHVFITVGDDTKSKVTTESDPIQLSIFGHRFMSIAEQMGNALQKTAISTNIKERLDFSCALFGADGGLVANAPHIPVHLGSLSHTVKYQIEYYKDTLEDGDVIMTNHPQADITVITPVFNEGKVVFFVASRGHHADIGGILPGSMPPHSKELFEEGAAIKSFKLVSKGKFDIDGLTNILLHEPARYPKCSGTRCLRDNIADIKAQVAANHKGIGLVKALIQEYGLDVVQAYMVYIRRNAELSVRNFLKKIHHQLGQNILKAVDYMDDGTPIELQITIDEKDGSAIFDFTGTGPEVYANTNAPPSVTFSAIIYCLRCLVDENIPLNQGCLTPIDIKIPPNSMLNPSDQAAVVGGNVLTSQRLVDVILKAFQACAASQGDCNNLTFGKDGKVVDGKMIDGWGYYETIAGGSGAGETWDGQSGVHVHMTNTRITDPEIIERRLDHAVMLREFSLRRGSGGKGLHRGGNGVIRDLEFREPLQVSLLTERRVFHPYGLKGGKDGAKGLNLWIRKGNVKGGDRVLNLGSKNSFKVGVGDRVVICTPGGGGWGTPTEKTNDDMDIDEAISRFL</sequence>
<dbReference type="Pfam" id="PF02538">
    <property type="entry name" value="Hydantoinase_B"/>
    <property type="match status" value="1"/>
</dbReference>